<dbReference type="FunFam" id="3.30.450.40:FF:000035">
    <property type="entry name" value="PAS sensor protein"/>
    <property type="match status" value="1"/>
</dbReference>
<proteinExistence type="predicted"/>
<dbReference type="InterPro" id="IPR003018">
    <property type="entry name" value="GAF"/>
</dbReference>
<accession>A0AAW8FJ52</accession>
<dbReference type="Gene3D" id="3.60.40.10">
    <property type="entry name" value="PPM-type phosphatase domain"/>
    <property type="match status" value="1"/>
</dbReference>
<name>A0AAW8FJ52_9ACTN</name>
<dbReference type="InterPro" id="IPR036890">
    <property type="entry name" value="HATPase_C_sf"/>
</dbReference>
<dbReference type="SMART" id="SM00091">
    <property type="entry name" value="PAS"/>
    <property type="match status" value="2"/>
</dbReference>
<dbReference type="InterPro" id="IPR036457">
    <property type="entry name" value="PPM-type-like_dom_sf"/>
</dbReference>
<dbReference type="EMBL" id="JAUSZV010000005">
    <property type="protein sequence ID" value="MDQ0909082.1"/>
    <property type="molecule type" value="Genomic_DNA"/>
</dbReference>
<keyword evidence="1" id="KW-0378">Hydrolase</keyword>
<dbReference type="InterPro" id="IPR000014">
    <property type="entry name" value="PAS"/>
</dbReference>
<dbReference type="InterPro" id="IPR013656">
    <property type="entry name" value="PAS_4"/>
</dbReference>
<dbReference type="CDD" id="cd16936">
    <property type="entry name" value="HATPase_RsbW-like"/>
    <property type="match status" value="1"/>
</dbReference>
<dbReference type="PANTHER" id="PTHR43156:SF2">
    <property type="entry name" value="STAGE II SPORULATION PROTEIN E"/>
    <property type="match status" value="1"/>
</dbReference>
<dbReference type="CDD" id="cd00130">
    <property type="entry name" value="PAS"/>
    <property type="match status" value="2"/>
</dbReference>
<evidence type="ECO:0000313" key="3">
    <source>
        <dbReference type="EMBL" id="MDQ0909082.1"/>
    </source>
</evidence>
<dbReference type="Gene3D" id="3.30.565.10">
    <property type="entry name" value="Histidine kinase-like ATPase, C-terminal domain"/>
    <property type="match status" value="1"/>
</dbReference>
<gene>
    <name evidence="3" type="ORF">QFZ22_005067</name>
</gene>
<dbReference type="SUPFAM" id="SSF55874">
    <property type="entry name" value="ATPase domain of HSP90 chaperone/DNA topoisomerase II/histidine kinase"/>
    <property type="match status" value="1"/>
</dbReference>
<dbReference type="PROSITE" id="PS50112">
    <property type="entry name" value="PAS"/>
    <property type="match status" value="1"/>
</dbReference>
<dbReference type="SMART" id="SM00331">
    <property type="entry name" value="PP2C_SIG"/>
    <property type="match status" value="1"/>
</dbReference>
<evidence type="ECO:0000256" key="1">
    <source>
        <dbReference type="ARBA" id="ARBA00022801"/>
    </source>
</evidence>
<evidence type="ECO:0000259" key="2">
    <source>
        <dbReference type="PROSITE" id="PS50112"/>
    </source>
</evidence>
<dbReference type="Pfam" id="PF07228">
    <property type="entry name" value="SpoIIE"/>
    <property type="match status" value="1"/>
</dbReference>
<dbReference type="RefSeq" id="WP_306978692.1">
    <property type="nucleotide sequence ID" value="NZ_JAUSYQ010000002.1"/>
</dbReference>
<dbReference type="SUPFAM" id="SSF55785">
    <property type="entry name" value="PYP-like sensor domain (PAS domain)"/>
    <property type="match status" value="2"/>
</dbReference>
<reference evidence="3" key="1">
    <citation type="submission" date="2023-07" db="EMBL/GenBank/DDBJ databases">
        <title>Comparative genomics of wheat-associated soil bacteria to identify genetic determinants of phenazine resistance.</title>
        <authorList>
            <person name="Mouncey N."/>
        </authorList>
    </citation>
    <scope>NUCLEOTIDE SEQUENCE</scope>
    <source>
        <strain evidence="3">V4I22</strain>
    </source>
</reference>
<dbReference type="InterPro" id="IPR035965">
    <property type="entry name" value="PAS-like_dom_sf"/>
</dbReference>
<dbReference type="InterPro" id="IPR001932">
    <property type="entry name" value="PPM-type_phosphatase-like_dom"/>
</dbReference>
<evidence type="ECO:0000313" key="4">
    <source>
        <dbReference type="Proteomes" id="UP001234216"/>
    </source>
</evidence>
<comment type="caution">
    <text evidence="3">The sequence shown here is derived from an EMBL/GenBank/DDBJ whole genome shotgun (WGS) entry which is preliminary data.</text>
</comment>
<dbReference type="InterPro" id="IPR052016">
    <property type="entry name" value="Bact_Sigma-Reg"/>
</dbReference>
<dbReference type="FunFam" id="3.30.565.10:FF:000028">
    <property type="entry name" value="PAS sensor protein"/>
    <property type="match status" value="1"/>
</dbReference>
<dbReference type="Pfam" id="PF13581">
    <property type="entry name" value="HATPase_c_2"/>
    <property type="match status" value="1"/>
</dbReference>
<dbReference type="SUPFAM" id="SSF55781">
    <property type="entry name" value="GAF domain-like"/>
    <property type="match status" value="1"/>
</dbReference>
<dbReference type="Gene3D" id="3.30.450.40">
    <property type="match status" value="1"/>
</dbReference>
<dbReference type="PANTHER" id="PTHR43156">
    <property type="entry name" value="STAGE II SPORULATION PROTEIN E-RELATED"/>
    <property type="match status" value="1"/>
</dbReference>
<dbReference type="SUPFAM" id="SSF81606">
    <property type="entry name" value="PP2C-like"/>
    <property type="match status" value="1"/>
</dbReference>
<dbReference type="InterPro" id="IPR003594">
    <property type="entry name" value="HATPase_dom"/>
</dbReference>
<protein>
    <submittedName>
        <fullName evidence="3">PAS domain S-box-containing protein</fullName>
    </submittedName>
</protein>
<dbReference type="Gene3D" id="3.30.450.20">
    <property type="entry name" value="PAS domain"/>
    <property type="match status" value="2"/>
</dbReference>
<dbReference type="Pfam" id="PF08448">
    <property type="entry name" value="PAS_4"/>
    <property type="match status" value="1"/>
</dbReference>
<dbReference type="InterPro" id="IPR029016">
    <property type="entry name" value="GAF-like_dom_sf"/>
</dbReference>
<dbReference type="Proteomes" id="UP001234216">
    <property type="component" value="Unassembled WGS sequence"/>
</dbReference>
<dbReference type="FunFam" id="3.60.40.10:FF:000031">
    <property type="entry name" value="PAS sensor protein"/>
    <property type="match status" value="1"/>
</dbReference>
<organism evidence="3 4">
    <name type="scientific">Streptomyces canus</name>
    <dbReference type="NCBI Taxonomy" id="58343"/>
    <lineage>
        <taxon>Bacteria</taxon>
        <taxon>Bacillati</taxon>
        <taxon>Actinomycetota</taxon>
        <taxon>Actinomycetes</taxon>
        <taxon>Kitasatosporales</taxon>
        <taxon>Streptomycetaceae</taxon>
        <taxon>Streptomyces</taxon>
        <taxon>Streptomyces aurantiacus group</taxon>
    </lineage>
</organism>
<sequence length="811" mass="87215">MDSRGGTPGGTVDERVPEDLAVVVDAGGTVTVWSAGARQLLGYVAEEVVGRPAAGLLAADLPESARRHVAGGRRWATEVALRHRDGGRVVVRLKGTPLEDGDGARPWLVTAAAPERVAGPVEPDAEALWDLTLAQLPVPVAVYDREARLVSANEVMTQMMGRSVAEMRGLTLWEIEPNPPFDEYDRLQRQVLRTGEPVFHENFGQAPGEVRDHAWSMFLSPLKDESGAVRGLSAAVFDTTEQYWARRRLAILNDASLRIGSTLDVTRTADELAEVAVTGFADFVTVDLLESVALGEEPEPVPPNRPVTLRRTAQRSVLDGCPESVVPTGATTFYPVDTPPIRALVAGRGTLTAAGDPGMRRWIESSRGRAEAVTRHMIHSVMMVPLRARGVTLGLVHFLRHRTAESFSKDDLLLAEEIVARAAVSVDNARRYTHERRTALTLQRSLLPDRPPDLAAMQVAYRYLPAGSGADVGGDWFDVIPLSGARVALVVGDVVGHGIHASATMGRLRTAVRTLADVDLAPDELLTQLDDLVVRLDREEGPQTGGRAGAPAPGEVGATCLYAVYDPVSRRCTMARAGHPPPAVVTPDGEVRFLNLPTGPPLGLGGLPFESVEVELAEGSLLALYTDGLVEAADRDIEVGLSLLRGALADKAGPLEETCDRVLRTVLPARPADDIVLMLARTSALDTARVRTWELPRDPAAVARARKSASEQVTAWGLDDAAFATELIVSELVTNAVRYGDDPVVLRLIRDTALICEVSDGSSTAPHLRRARVFDEGGRGLLLVAQMAERWGSRQTATGKTIWAELRLPAD</sequence>
<feature type="domain" description="PAS" evidence="2">
    <location>
        <begin position="22"/>
        <end position="51"/>
    </location>
</feature>
<dbReference type="Pfam" id="PF01590">
    <property type="entry name" value="GAF"/>
    <property type="match status" value="1"/>
</dbReference>
<dbReference type="AlphaFoldDB" id="A0AAW8FJ52"/>
<dbReference type="GO" id="GO:0016791">
    <property type="term" value="F:phosphatase activity"/>
    <property type="evidence" value="ECO:0007669"/>
    <property type="project" value="TreeGrafter"/>
</dbReference>
<dbReference type="NCBIfam" id="TIGR00229">
    <property type="entry name" value="sensory_box"/>
    <property type="match status" value="2"/>
</dbReference>
<dbReference type="Pfam" id="PF13426">
    <property type="entry name" value="PAS_9"/>
    <property type="match status" value="1"/>
</dbReference>